<accession>A0ABD0LXH3</accession>
<comment type="caution">
    <text evidence="1">The sequence shown here is derived from an EMBL/GenBank/DDBJ whole genome shotgun (WGS) entry which is preliminary data.</text>
</comment>
<protein>
    <submittedName>
        <fullName evidence="1">Uncharacterized protein</fullName>
    </submittedName>
</protein>
<reference evidence="1 2" key="1">
    <citation type="journal article" date="2023" name="Sci. Data">
        <title>Genome assembly of the Korean intertidal mud-creeper Batillaria attramentaria.</title>
        <authorList>
            <person name="Patra A.K."/>
            <person name="Ho P.T."/>
            <person name="Jun S."/>
            <person name="Lee S.J."/>
            <person name="Kim Y."/>
            <person name="Won Y.J."/>
        </authorList>
    </citation>
    <scope>NUCLEOTIDE SEQUENCE [LARGE SCALE GENOMIC DNA]</scope>
    <source>
        <strain evidence="1">Wonlab-2016</strain>
    </source>
</reference>
<keyword evidence="2" id="KW-1185">Reference proteome</keyword>
<evidence type="ECO:0000313" key="2">
    <source>
        <dbReference type="Proteomes" id="UP001519460"/>
    </source>
</evidence>
<dbReference type="EMBL" id="JACVVK020000018">
    <property type="protein sequence ID" value="KAK7503803.1"/>
    <property type="molecule type" value="Genomic_DNA"/>
</dbReference>
<dbReference type="AlphaFoldDB" id="A0ABD0LXH3"/>
<sequence>MIILSPVLLPYTGYTVTSPLAVHRVHCHQSSCRTQGTLSPVLLPYTGYTVTSPLAVHRVHCHQSSCRTQGTLSPVLLPYTGYQAPKLFQTATTLCLHIINANLATM</sequence>
<name>A0ABD0LXH3_9CAEN</name>
<gene>
    <name evidence="1" type="ORF">BaRGS_00004926</name>
</gene>
<organism evidence="1 2">
    <name type="scientific">Batillaria attramentaria</name>
    <dbReference type="NCBI Taxonomy" id="370345"/>
    <lineage>
        <taxon>Eukaryota</taxon>
        <taxon>Metazoa</taxon>
        <taxon>Spiralia</taxon>
        <taxon>Lophotrochozoa</taxon>
        <taxon>Mollusca</taxon>
        <taxon>Gastropoda</taxon>
        <taxon>Caenogastropoda</taxon>
        <taxon>Sorbeoconcha</taxon>
        <taxon>Cerithioidea</taxon>
        <taxon>Batillariidae</taxon>
        <taxon>Batillaria</taxon>
    </lineage>
</organism>
<proteinExistence type="predicted"/>
<evidence type="ECO:0000313" key="1">
    <source>
        <dbReference type="EMBL" id="KAK7503803.1"/>
    </source>
</evidence>
<dbReference type="Proteomes" id="UP001519460">
    <property type="component" value="Unassembled WGS sequence"/>
</dbReference>